<name>A0ABU3NRG9_9CHLR</name>
<keyword evidence="1" id="KW-0812">Transmembrane</keyword>
<sequence>MNLAWLHLILFSLTALFALLEVDYRFRLVAVALQYMILFWVVSTSLSVGLALVKLIVGLAATILLGAAIWNMAINKTRKVPWSQQAFRLISGGMMVGLAFSFQPSTAAWLPVEPLYLRAGIILSGCGILMNGFSRHPLIATLGLLEVFSGFELVFAFMVNSVLMTGLLALVTLGLAAIGAYLTIAHQSSGFR</sequence>
<evidence type="ECO:0000313" key="3">
    <source>
        <dbReference type="Proteomes" id="UP001254165"/>
    </source>
</evidence>
<keyword evidence="1" id="KW-1133">Transmembrane helix</keyword>
<keyword evidence="1" id="KW-0472">Membrane</keyword>
<gene>
    <name evidence="2" type="ORF">QYE77_14230</name>
</gene>
<dbReference type="RefSeq" id="WP_315626120.1">
    <property type="nucleotide sequence ID" value="NZ_JAUHMF010000002.1"/>
</dbReference>
<feature type="transmembrane region" description="Helical" evidence="1">
    <location>
        <begin position="55"/>
        <end position="74"/>
    </location>
</feature>
<feature type="transmembrane region" description="Helical" evidence="1">
    <location>
        <begin position="29"/>
        <end position="49"/>
    </location>
</feature>
<accession>A0ABU3NRG9</accession>
<feature type="transmembrane region" description="Helical" evidence="1">
    <location>
        <begin position="138"/>
        <end position="157"/>
    </location>
</feature>
<protein>
    <submittedName>
        <fullName evidence="2">Uncharacterized protein</fullName>
    </submittedName>
</protein>
<dbReference type="Proteomes" id="UP001254165">
    <property type="component" value="Unassembled WGS sequence"/>
</dbReference>
<feature type="transmembrane region" description="Helical" evidence="1">
    <location>
        <begin position="6"/>
        <end position="22"/>
    </location>
</feature>
<feature type="transmembrane region" description="Helical" evidence="1">
    <location>
        <begin position="86"/>
        <end position="103"/>
    </location>
</feature>
<organism evidence="2 3">
    <name type="scientific">Thermanaerothrix solaris</name>
    <dbReference type="NCBI Taxonomy" id="3058434"/>
    <lineage>
        <taxon>Bacteria</taxon>
        <taxon>Bacillati</taxon>
        <taxon>Chloroflexota</taxon>
        <taxon>Anaerolineae</taxon>
        <taxon>Anaerolineales</taxon>
        <taxon>Anaerolineaceae</taxon>
        <taxon>Thermanaerothrix</taxon>
    </lineage>
</organism>
<reference evidence="2 3" key="1">
    <citation type="submission" date="2023-07" db="EMBL/GenBank/DDBJ databases">
        <title>Novel species of Thermanaerothrix with wide hydrolytic capabilities.</title>
        <authorList>
            <person name="Zayulina K.S."/>
            <person name="Podosokorskaya O.A."/>
            <person name="Elcheninov A.G."/>
        </authorList>
    </citation>
    <scope>NUCLEOTIDE SEQUENCE [LARGE SCALE GENOMIC DNA]</scope>
    <source>
        <strain evidence="2 3">4228-RoL</strain>
    </source>
</reference>
<feature type="transmembrane region" description="Helical" evidence="1">
    <location>
        <begin position="163"/>
        <end position="184"/>
    </location>
</feature>
<keyword evidence="3" id="KW-1185">Reference proteome</keyword>
<proteinExistence type="predicted"/>
<comment type="caution">
    <text evidence="2">The sequence shown here is derived from an EMBL/GenBank/DDBJ whole genome shotgun (WGS) entry which is preliminary data.</text>
</comment>
<evidence type="ECO:0000313" key="2">
    <source>
        <dbReference type="EMBL" id="MDT8899419.1"/>
    </source>
</evidence>
<evidence type="ECO:0000256" key="1">
    <source>
        <dbReference type="SAM" id="Phobius"/>
    </source>
</evidence>
<dbReference type="EMBL" id="JAUHMF010000002">
    <property type="protein sequence ID" value="MDT8899419.1"/>
    <property type="molecule type" value="Genomic_DNA"/>
</dbReference>